<keyword evidence="3" id="KW-1185">Reference proteome</keyword>
<evidence type="ECO:0000256" key="1">
    <source>
        <dbReference type="SAM" id="MobiDB-lite"/>
    </source>
</evidence>
<gene>
    <name evidence="2" type="ORF">NHX12_005233</name>
</gene>
<proteinExistence type="predicted"/>
<comment type="caution">
    <text evidence="2">The sequence shown here is derived from an EMBL/GenBank/DDBJ whole genome shotgun (WGS) entry which is preliminary data.</text>
</comment>
<reference evidence="2" key="1">
    <citation type="submission" date="2022-07" db="EMBL/GenBank/DDBJ databases">
        <title>Chromosome-level genome of Muraenolepis orangiensis.</title>
        <authorList>
            <person name="Kim J."/>
        </authorList>
    </citation>
    <scope>NUCLEOTIDE SEQUENCE</scope>
    <source>
        <strain evidence="2">KU_S4_2022</strain>
        <tissue evidence="2">Muscle</tissue>
    </source>
</reference>
<evidence type="ECO:0000313" key="2">
    <source>
        <dbReference type="EMBL" id="KAJ3592895.1"/>
    </source>
</evidence>
<dbReference type="EMBL" id="JANIIK010000112">
    <property type="protein sequence ID" value="KAJ3592895.1"/>
    <property type="molecule type" value="Genomic_DNA"/>
</dbReference>
<dbReference type="AlphaFoldDB" id="A0A9Q0DTL1"/>
<accession>A0A9Q0DTL1</accession>
<evidence type="ECO:0000313" key="3">
    <source>
        <dbReference type="Proteomes" id="UP001148018"/>
    </source>
</evidence>
<organism evidence="2 3">
    <name type="scientific">Muraenolepis orangiensis</name>
    <name type="common">Patagonian moray cod</name>
    <dbReference type="NCBI Taxonomy" id="630683"/>
    <lineage>
        <taxon>Eukaryota</taxon>
        <taxon>Metazoa</taxon>
        <taxon>Chordata</taxon>
        <taxon>Craniata</taxon>
        <taxon>Vertebrata</taxon>
        <taxon>Euteleostomi</taxon>
        <taxon>Actinopterygii</taxon>
        <taxon>Neopterygii</taxon>
        <taxon>Teleostei</taxon>
        <taxon>Neoteleostei</taxon>
        <taxon>Acanthomorphata</taxon>
        <taxon>Zeiogadaria</taxon>
        <taxon>Gadariae</taxon>
        <taxon>Gadiformes</taxon>
        <taxon>Muraenolepidoidei</taxon>
        <taxon>Muraenolepididae</taxon>
        <taxon>Muraenolepis</taxon>
    </lineage>
</organism>
<sequence length="116" mass="12608">MAEGSASFQAQTRTLSDTGNHRNPFSENSKPCISWRTAGTQWSVQTAGMERWTGDVQVVSGGLLSGEWIGSHSSGDPVNTATVYRLKRESQTDLKSLYCSGRFSDACPYDLTIVLA</sequence>
<name>A0A9Q0DTL1_9TELE</name>
<dbReference type="Proteomes" id="UP001148018">
    <property type="component" value="Unassembled WGS sequence"/>
</dbReference>
<protein>
    <submittedName>
        <fullName evidence="2">Uncharacterized protein</fullName>
    </submittedName>
</protein>
<feature type="region of interest" description="Disordered" evidence="1">
    <location>
        <begin position="1"/>
        <end position="32"/>
    </location>
</feature>